<dbReference type="FunFam" id="3.40.50.2000:FF:000038">
    <property type="entry name" value="UDP-GlucuronosylTransferase"/>
    <property type="match status" value="1"/>
</dbReference>
<feature type="transmembrane region" description="Helical" evidence="11">
    <location>
        <begin position="494"/>
        <end position="514"/>
    </location>
</feature>
<evidence type="ECO:0000256" key="2">
    <source>
        <dbReference type="ARBA" id="ARBA00009995"/>
    </source>
</evidence>
<dbReference type="Pfam" id="PF00201">
    <property type="entry name" value="UDPGT"/>
    <property type="match status" value="2"/>
</dbReference>
<evidence type="ECO:0000256" key="1">
    <source>
        <dbReference type="ARBA" id="ARBA00004167"/>
    </source>
</evidence>
<keyword evidence="14" id="KW-1185">Reference proteome</keyword>
<feature type="chain" id="PRO_5013599693" description="glucuronosyltransferase" evidence="12">
    <location>
        <begin position="18"/>
        <end position="1050"/>
    </location>
</feature>
<keyword evidence="8 11" id="KW-1133">Transmembrane helix</keyword>
<evidence type="ECO:0000256" key="8">
    <source>
        <dbReference type="ARBA" id="ARBA00022989"/>
    </source>
</evidence>
<feature type="signal peptide" evidence="12">
    <location>
        <begin position="1"/>
        <end position="17"/>
    </location>
</feature>
<protein>
    <recommendedName>
        <fullName evidence="3">glucuronosyltransferase</fullName>
        <ecNumber evidence="3">2.4.1.17</ecNumber>
    </recommendedName>
</protein>
<dbReference type="SUPFAM" id="SSF53756">
    <property type="entry name" value="UDP-Glycosyltransferase/glycogen phosphorylase"/>
    <property type="match status" value="2"/>
</dbReference>
<keyword evidence="4" id="KW-0328">Glycosyltransferase</keyword>
<feature type="transmembrane region" description="Helical" evidence="11">
    <location>
        <begin position="1008"/>
        <end position="1031"/>
    </location>
</feature>
<keyword evidence="9 11" id="KW-0472">Membrane</keyword>
<evidence type="ECO:0000256" key="11">
    <source>
        <dbReference type="SAM" id="Phobius"/>
    </source>
</evidence>
<dbReference type="FunFam" id="3.40.50.2000:FF:000228">
    <property type="entry name" value="UDP-GlucuronosylTransferase"/>
    <property type="match status" value="1"/>
</dbReference>
<organism evidence="13 14">
    <name type="scientific">Caenorhabditis nigoni</name>
    <dbReference type="NCBI Taxonomy" id="1611254"/>
    <lineage>
        <taxon>Eukaryota</taxon>
        <taxon>Metazoa</taxon>
        <taxon>Ecdysozoa</taxon>
        <taxon>Nematoda</taxon>
        <taxon>Chromadorea</taxon>
        <taxon>Rhabditida</taxon>
        <taxon>Rhabditina</taxon>
        <taxon>Rhabditomorpha</taxon>
        <taxon>Rhabditoidea</taxon>
        <taxon>Rhabditidae</taxon>
        <taxon>Peloderinae</taxon>
        <taxon>Caenorhabditis</taxon>
    </lineage>
</organism>
<dbReference type="GO" id="GO:0016020">
    <property type="term" value="C:membrane"/>
    <property type="evidence" value="ECO:0007669"/>
    <property type="project" value="UniProtKB-SubCell"/>
</dbReference>
<dbReference type="STRING" id="1611254.A0A2G5TF53"/>
<keyword evidence="6 11" id="KW-0812">Transmembrane</keyword>
<reference evidence="14" key="1">
    <citation type="submission" date="2017-10" db="EMBL/GenBank/DDBJ databases">
        <title>Rapid genome shrinkage in a self-fertile nematode reveals novel sperm competition proteins.</title>
        <authorList>
            <person name="Yin D."/>
            <person name="Schwarz E.M."/>
            <person name="Thomas C.G."/>
            <person name="Felde R.L."/>
            <person name="Korf I.F."/>
            <person name="Cutter A.D."/>
            <person name="Schartner C.M."/>
            <person name="Ralston E.J."/>
            <person name="Meyer B.J."/>
            <person name="Haag E.S."/>
        </authorList>
    </citation>
    <scope>NUCLEOTIDE SEQUENCE [LARGE SCALE GENOMIC DNA]</scope>
    <source>
        <strain evidence="14">JU1422</strain>
    </source>
</reference>
<dbReference type="PANTHER" id="PTHR48043">
    <property type="entry name" value="EG:EG0003.4 PROTEIN-RELATED"/>
    <property type="match status" value="1"/>
</dbReference>
<evidence type="ECO:0000256" key="5">
    <source>
        <dbReference type="ARBA" id="ARBA00022679"/>
    </source>
</evidence>
<evidence type="ECO:0000256" key="10">
    <source>
        <dbReference type="ARBA" id="ARBA00047475"/>
    </source>
</evidence>
<sequence>MHCLLTFVFLLSGTTHAKNILIINPIFGYSHVKFISKIADVIADHGHNVTLFQPFHTNMKNLDGLVKNKNIEIINYYPDHYEDLLKSEDQTFTALWDSRLANNPVLFSFMVPKMITGEFEKTDTQLYLDTNLHAELKSRKFDVAIAEAFGASSFFFAHLLDLPCIPVFSAVRFEIVNELFGQPSALGYTTRDGSKGAPDAGFLDRLNDVYRKYFEDLGHSGIFQYQNELFQKTMARPVPSWKNLVTQSPIFITNSNPYLDFAVPTTATIVHAGGITMDLNKVKHVGPLTEEYENILQERESTVLISFGSVYRSFQMPDNFKAGLIKMFESLPDVTFIWKYEEDDAEFKKRLPKNVHLKKWVPQTDLLADKRVKVFMTHGGLGSTMEVAYSAKPALMVPISGDQPQNALMLARHGGAVPYDKFELQDGEKLTRVMKEMVTNPKYQKRAQELFEVLSNQPIDIKMSLMKHLDFAMQFPNLRSQVPEINQVGLIAHYYLDVVMFLALSFAFAFYLLVKLLIKVYFKFIEATTMRLSNIVFMVTLWSSITAMNVVLYINAIGKSHLDFSDSLVDSLVEKGHTVDVIIARMNDQVTGHGKSKADRFYVFGFKNGSNWNKMHHLTNIFGEVKFPINGFRPYYDIGNSLCEIALSDLKLQEFLTYRKYDIGIVGTFDFCGVSILKSIGIPSVTTINAVPIMPIETVTIGLPNAPSQVVPLFQKFDLSTLYGRFWNAISWGFVNYIQIPTLKREQELLLQKRFGQDFSIEETIRKVDLTFINSNEVMEKPRPLHHRIQYIGGINLKSPKPVDQKLDELLSRSRNGTIIFSFGTQVPGKAYPRYAVKNFVKVFKKYSDYTFLWKYQIQPGEEKMFKEAKNVILLDWLPQTDLLYDQRVIGFISHVGMNSFNEASYAGKPIIAIPLFADQPHNAENGVARGTTYLLNKSELTEESIEMGLRAILFDKSYQENAIKLQKMLVEKPDQPKERFVQWMEYAAANPGLHKIFELPGSRMGIIEYYCVDAIVLLISVAVLGLYLMVKVTKMLSSRIRLMKKVKHE</sequence>
<comment type="caution">
    <text evidence="13">The sequence shown here is derived from an EMBL/GenBank/DDBJ whole genome shotgun (WGS) entry which is preliminary data.</text>
</comment>
<dbReference type="InterPro" id="IPR050271">
    <property type="entry name" value="UDP-glycosyltransferase"/>
</dbReference>
<proteinExistence type="inferred from homology"/>
<dbReference type="FunFam" id="3.40.50.2000:FF:000021">
    <property type="entry name" value="UDP-glucuronosyltransferase"/>
    <property type="match status" value="1"/>
</dbReference>
<gene>
    <name evidence="13" type="primary">Cnig_chr_V.g18638</name>
    <name evidence="13" type="ORF">B9Z55_018638</name>
</gene>
<dbReference type="PANTHER" id="PTHR48043:SF95">
    <property type="entry name" value="GLUCURONOSYLTRANSFERASE"/>
    <property type="match status" value="1"/>
</dbReference>
<evidence type="ECO:0000256" key="7">
    <source>
        <dbReference type="ARBA" id="ARBA00022729"/>
    </source>
</evidence>
<dbReference type="EC" id="2.4.1.17" evidence="3"/>
<keyword evidence="5" id="KW-0808">Transferase</keyword>
<keyword evidence="7 12" id="KW-0732">Signal</keyword>
<name>A0A2G5TF53_9PELO</name>
<dbReference type="GO" id="GO:0015020">
    <property type="term" value="F:glucuronosyltransferase activity"/>
    <property type="evidence" value="ECO:0007669"/>
    <property type="project" value="UniProtKB-EC"/>
</dbReference>
<dbReference type="AlphaFoldDB" id="A0A2G5TF53"/>
<feature type="transmembrane region" description="Helical" evidence="11">
    <location>
        <begin position="535"/>
        <end position="554"/>
    </location>
</feature>
<dbReference type="OrthoDB" id="5835829at2759"/>
<evidence type="ECO:0000256" key="6">
    <source>
        <dbReference type="ARBA" id="ARBA00022692"/>
    </source>
</evidence>
<evidence type="ECO:0000256" key="3">
    <source>
        <dbReference type="ARBA" id="ARBA00012544"/>
    </source>
</evidence>
<comment type="similarity">
    <text evidence="2">Belongs to the UDP-glycosyltransferase family.</text>
</comment>
<comment type="catalytic activity">
    <reaction evidence="10">
        <text>glucuronate acceptor + UDP-alpha-D-glucuronate = acceptor beta-D-glucuronoside + UDP + H(+)</text>
        <dbReference type="Rhea" id="RHEA:21032"/>
        <dbReference type="ChEBI" id="CHEBI:15378"/>
        <dbReference type="ChEBI" id="CHEBI:58052"/>
        <dbReference type="ChEBI" id="CHEBI:58223"/>
        <dbReference type="ChEBI" id="CHEBI:132367"/>
        <dbReference type="ChEBI" id="CHEBI:132368"/>
        <dbReference type="EC" id="2.4.1.17"/>
    </reaction>
</comment>
<dbReference type="EMBL" id="PDUG01000005">
    <property type="protein sequence ID" value="PIC25880.1"/>
    <property type="molecule type" value="Genomic_DNA"/>
</dbReference>
<evidence type="ECO:0000256" key="12">
    <source>
        <dbReference type="SAM" id="SignalP"/>
    </source>
</evidence>
<dbReference type="InterPro" id="IPR002213">
    <property type="entry name" value="UDP_glucos_trans"/>
</dbReference>
<evidence type="ECO:0000313" key="13">
    <source>
        <dbReference type="EMBL" id="PIC25880.1"/>
    </source>
</evidence>
<accession>A0A2G5TF53</accession>
<comment type="subcellular location">
    <subcellularLocation>
        <location evidence="1">Membrane</location>
        <topology evidence="1">Single-pass membrane protein</topology>
    </subcellularLocation>
</comment>
<dbReference type="Gene3D" id="3.40.50.2000">
    <property type="entry name" value="Glycogen Phosphorylase B"/>
    <property type="match status" value="2"/>
</dbReference>
<dbReference type="Proteomes" id="UP000230233">
    <property type="component" value="Chromosome V"/>
</dbReference>
<evidence type="ECO:0000313" key="14">
    <source>
        <dbReference type="Proteomes" id="UP000230233"/>
    </source>
</evidence>
<dbReference type="CDD" id="cd03784">
    <property type="entry name" value="GT1_Gtf-like"/>
    <property type="match status" value="2"/>
</dbReference>
<evidence type="ECO:0000256" key="4">
    <source>
        <dbReference type="ARBA" id="ARBA00022676"/>
    </source>
</evidence>
<evidence type="ECO:0000256" key="9">
    <source>
        <dbReference type="ARBA" id="ARBA00023136"/>
    </source>
</evidence>